<gene>
    <name evidence="3" type="ORF">PFRI_07970</name>
</gene>
<evidence type="ECO:0000256" key="2">
    <source>
        <dbReference type="ARBA" id="ARBA00023304"/>
    </source>
</evidence>
<dbReference type="Pfam" id="PF19798">
    <property type="entry name" value="Sulfotransfer_5"/>
    <property type="match status" value="1"/>
</dbReference>
<comment type="similarity">
    <text evidence="1">Belongs to the class-IV pyridoxal-phosphate-dependent aminotransferase family.</text>
</comment>
<dbReference type="EMBL" id="MLCB01000070">
    <property type="protein sequence ID" value="OJI94969.1"/>
    <property type="molecule type" value="Genomic_DNA"/>
</dbReference>
<dbReference type="InterPro" id="IPR027417">
    <property type="entry name" value="P-loop_NTPase"/>
</dbReference>
<accession>A0A1L9P0A4</accession>
<dbReference type="AlphaFoldDB" id="A0A1L9P0A4"/>
<dbReference type="InterPro" id="IPR050571">
    <property type="entry name" value="Class-IV_PLP-Dep_Aminotrnsfr"/>
</dbReference>
<keyword evidence="2" id="KW-0028">Amino-acid biosynthesis</keyword>
<name>A0A1L9P0A4_9RHOB</name>
<keyword evidence="2" id="KW-0100">Branched-chain amino acid biosynthesis</keyword>
<dbReference type="STRING" id="696762.PFRI_07970"/>
<protein>
    <recommendedName>
        <fullName evidence="5">Sulfotransferase family protein</fullName>
    </recommendedName>
</protein>
<proteinExistence type="inferred from homology"/>
<dbReference type="PANTHER" id="PTHR42743:SF11">
    <property type="entry name" value="AMINODEOXYCHORISMATE LYASE"/>
    <property type="match status" value="1"/>
</dbReference>
<dbReference type="SUPFAM" id="SSF52540">
    <property type="entry name" value="P-loop containing nucleoside triphosphate hydrolases"/>
    <property type="match status" value="1"/>
</dbReference>
<evidence type="ECO:0000313" key="3">
    <source>
        <dbReference type="EMBL" id="OJI94969.1"/>
    </source>
</evidence>
<dbReference type="Proteomes" id="UP000184514">
    <property type="component" value="Unassembled WGS sequence"/>
</dbReference>
<sequence>MKIAMWSGPRNLSTALMYSFANRSDMRVVDEPFYASYLAQTGLSHPMRDEVIASQNVDAEAVIEELIGGDPSIHHYQKHMTQHMLPTIARNWLTEVKNVFLIRHPARVLASWANKHDTPSLADIGFKQQLEIFEHVVALGERALVIDASDIRMNPEGSLRALCSSIDLEWDRAMLSWDTGPKPFDGVWAAHWYDAVHRSSGFAKVEKDMPQLRGDLASVNEKALPLYERLAAHKLPI</sequence>
<dbReference type="PANTHER" id="PTHR42743">
    <property type="entry name" value="AMINO-ACID AMINOTRANSFERASE"/>
    <property type="match status" value="1"/>
</dbReference>
<dbReference type="OrthoDB" id="272985at2"/>
<comment type="caution">
    <text evidence="3">The sequence shown here is derived from an EMBL/GenBank/DDBJ whole genome shotgun (WGS) entry which is preliminary data.</text>
</comment>
<dbReference type="GO" id="GO:0009082">
    <property type="term" value="P:branched-chain amino acid biosynthetic process"/>
    <property type="evidence" value="ECO:0007669"/>
    <property type="project" value="UniProtKB-KW"/>
</dbReference>
<dbReference type="Gene3D" id="3.40.50.300">
    <property type="entry name" value="P-loop containing nucleotide triphosphate hydrolases"/>
    <property type="match status" value="1"/>
</dbReference>
<dbReference type="RefSeq" id="WP_072629455.1">
    <property type="nucleotide sequence ID" value="NZ_MLCB01000070.1"/>
</dbReference>
<evidence type="ECO:0000256" key="1">
    <source>
        <dbReference type="ARBA" id="ARBA00009320"/>
    </source>
</evidence>
<keyword evidence="4" id="KW-1185">Reference proteome</keyword>
<evidence type="ECO:0008006" key="5">
    <source>
        <dbReference type="Google" id="ProtNLM"/>
    </source>
</evidence>
<reference evidence="3 4" key="1">
    <citation type="submission" date="2016-10" db="EMBL/GenBank/DDBJ databases">
        <title>Genome sequence of Planktotalea frisia SH6-1.</title>
        <authorList>
            <person name="Poehlein A."/>
            <person name="Bakenhus I."/>
            <person name="Voget S."/>
            <person name="Brinkhoff T."/>
            <person name="Simon M."/>
        </authorList>
    </citation>
    <scope>NUCLEOTIDE SEQUENCE [LARGE SCALE GENOMIC DNA]</scope>
    <source>
        <strain evidence="3 4">SH6-1</strain>
    </source>
</reference>
<organism evidence="3 4">
    <name type="scientific">Planktotalea frisia</name>
    <dbReference type="NCBI Taxonomy" id="696762"/>
    <lineage>
        <taxon>Bacteria</taxon>
        <taxon>Pseudomonadati</taxon>
        <taxon>Pseudomonadota</taxon>
        <taxon>Alphaproteobacteria</taxon>
        <taxon>Rhodobacterales</taxon>
        <taxon>Paracoccaceae</taxon>
        <taxon>Planktotalea</taxon>
    </lineage>
</organism>
<evidence type="ECO:0000313" key="4">
    <source>
        <dbReference type="Proteomes" id="UP000184514"/>
    </source>
</evidence>